<evidence type="ECO:0000256" key="1">
    <source>
        <dbReference type="PROSITE-ProRule" id="PRU00339"/>
    </source>
</evidence>
<feature type="domain" description="CHAT" evidence="2">
    <location>
        <begin position="580"/>
        <end position="853"/>
    </location>
</feature>
<dbReference type="SMART" id="SM00028">
    <property type="entry name" value="TPR"/>
    <property type="match status" value="7"/>
</dbReference>
<keyword evidence="4" id="KW-1185">Reference proteome</keyword>
<feature type="repeat" description="TPR" evidence="1">
    <location>
        <begin position="284"/>
        <end position="317"/>
    </location>
</feature>
<dbReference type="Pfam" id="PF13424">
    <property type="entry name" value="TPR_12"/>
    <property type="match status" value="3"/>
</dbReference>
<dbReference type="Gene3D" id="1.25.40.10">
    <property type="entry name" value="Tetratricopeptide repeat domain"/>
    <property type="match status" value="2"/>
</dbReference>
<dbReference type="InterPro" id="IPR024983">
    <property type="entry name" value="CHAT_dom"/>
</dbReference>
<dbReference type="SUPFAM" id="SSF48452">
    <property type="entry name" value="TPR-like"/>
    <property type="match status" value="2"/>
</dbReference>
<evidence type="ECO:0000313" key="3">
    <source>
        <dbReference type="EMBL" id="QKD83227.1"/>
    </source>
</evidence>
<evidence type="ECO:0000313" key="4">
    <source>
        <dbReference type="Proteomes" id="UP000505210"/>
    </source>
</evidence>
<dbReference type="InterPro" id="IPR011990">
    <property type="entry name" value="TPR-like_helical_dom_sf"/>
</dbReference>
<dbReference type="PANTHER" id="PTHR10098:SF108">
    <property type="entry name" value="TETRATRICOPEPTIDE REPEAT PROTEIN 28"/>
    <property type="match status" value="1"/>
</dbReference>
<gene>
    <name evidence="3" type="ORF">HPC62_14410</name>
</gene>
<evidence type="ECO:0000259" key="2">
    <source>
        <dbReference type="Pfam" id="PF12770"/>
    </source>
</evidence>
<dbReference type="PANTHER" id="PTHR10098">
    <property type="entry name" value="RAPSYN-RELATED"/>
    <property type="match status" value="1"/>
</dbReference>
<dbReference type="EMBL" id="CP053661">
    <property type="protein sequence ID" value="QKD83227.1"/>
    <property type="molecule type" value="Genomic_DNA"/>
</dbReference>
<sequence length="855" mass="95016">MTLPSIDSCHSQSRSRSWLLLFTSLIGGLSLLAALVGQSAQAQAPNLPQTLEAATRQDEADRLLREGVQAYSASQFAVALDRWQAALAIYQELGDRPGRTVALTNIGEAHRSLGQYAEAIAAFTQALPIAQETGDRRRQGLILGNLGVTYYATGDYTLALENLQQAQAIAQDVGDREGIATALLNQAVVYRALGQPEEADRRVQQARTAGGEGEVASQPAGETMTRLERELRIAQEQGDRQGEAAIQGAIGVLWLNQRQYDRAIAAMQSQLDIAREIGDRSLEATALNNLGLVHVELQQYPQAMDMLQDSLLVKQEIGDREGEARTLANLGRLFLEQDQPAMAIVFLKQAVNLWEALRAGLQQTNPDIQQTYTDRVASTYRLLADLLLRQDRVLEAQQVLDLLKVQELDDYLRDVRGNEQTGRGIALSEEERNMLNLYDRAIAQGRELVRLRAIAPDRRTPAQQQRLAVLVAAEQNLARTFDDFLNRPEVAAALDQLSRTTRRQNIDPVQFTALQNNLRNLNQNAVLLYPLVLDDRLELILVTPFSPPIRRTVNVPRTQLNQAVLELRQSLTDIRVNPRPSAQRLYNWLVRPLEADLAQANTQTIVYAPDGQLRYIPLAALHDGTQWLAQRYRVNYITAASLTEFDRRPQRDLRVLAGAFVQGEVSVRVGTRELRFPGLPFAGIEVENIAAQIPNTQKLIDAQFSPQATVPRMNDYTVVHLATHAQFVAGSPEETFIVFGNGDRVTLQDASRWSLPNVELIVLSACQTAVSGESNGEEILGFGFQMQRTGARAAIASLWRVNDEGTEALMTQFYRLLNQKTISKAEALQQAQISLIQDNQPPFFWAPFILIGNGL</sequence>
<dbReference type="Pfam" id="PF12770">
    <property type="entry name" value="CHAT"/>
    <property type="match status" value="1"/>
</dbReference>
<dbReference type="RefSeq" id="WP_172356760.1">
    <property type="nucleotide sequence ID" value="NZ_CP053661.1"/>
</dbReference>
<protein>
    <submittedName>
        <fullName evidence="3">CHAT domain-containing protein</fullName>
    </submittedName>
</protein>
<dbReference type="AlphaFoldDB" id="A0A6M8BEF9"/>
<proteinExistence type="predicted"/>
<reference evidence="3 4" key="1">
    <citation type="submission" date="2020-05" db="EMBL/GenBank/DDBJ databases">
        <title>Complete genome sequence of of a novel Thermoleptolyngbya strain isolated from hot springs of Ganzi, Sichuan China.</title>
        <authorList>
            <person name="Tang J."/>
            <person name="Daroch M."/>
            <person name="Li L."/>
            <person name="Waleron K."/>
            <person name="Waleron M."/>
            <person name="Waleron M."/>
        </authorList>
    </citation>
    <scope>NUCLEOTIDE SEQUENCE [LARGE SCALE GENOMIC DNA]</scope>
    <source>
        <strain evidence="3 4">PKUAC-SCTA183</strain>
    </source>
</reference>
<dbReference type="PROSITE" id="PS50005">
    <property type="entry name" value="TPR"/>
    <property type="match status" value="2"/>
</dbReference>
<organism evidence="3 4">
    <name type="scientific">Thermoleptolyngbya sichuanensis A183</name>
    <dbReference type="NCBI Taxonomy" id="2737172"/>
    <lineage>
        <taxon>Bacteria</taxon>
        <taxon>Bacillati</taxon>
        <taxon>Cyanobacteriota</taxon>
        <taxon>Cyanophyceae</taxon>
        <taxon>Oculatellales</taxon>
        <taxon>Oculatellaceae</taxon>
        <taxon>Thermoleptolyngbya</taxon>
        <taxon>Thermoleptolyngbya sichuanensis</taxon>
    </lineage>
</organism>
<dbReference type="Proteomes" id="UP000505210">
    <property type="component" value="Chromosome"/>
</dbReference>
<keyword evidence="1" id="KW-0802">TPR repeat</keyword>
<name>A0A6M8BEF9_9CYAN</name>
<accession>A0A6M8BEF9</accession>
<dbReference type="KEGG" id="theu:HPC62_14410"/>
<feature type="repeat" description="TPR" evidence="1">
    <location>
        <begin position="100"/>
        <end position="133"/>
    </location>
</feature>
<dbReference type="InterPro" id="IPR019734">
    <property type="entry name" value="TPR_rpt"/>
</dbReference>